<proteinExistence type="predicted"/>
<reference evidence="1" key="1">
    <citation type="journal article" date="2014" name="Front. Microbiol.">
        <title>High frequency of phylogenetically diverse reductive dehalogenase-homologous genes in deep subseafloor sedimentary metagenomes.</title>
        <authorList>
            <person name="Kawai M."/>
            <person name="Futagami T."/>
            <person name="Toyoda A."/>
            <person name="Takaki Y."/>
            <person name="Nishi S."/>
            <person name="Hori S."/>
            <person name="Arai W."/>
            <person name="Tsubouchi T."/>
            <person name="Morono Y."/>
            <person name="Uchiyama I."/>
            <person name="Ito T."/>
            <person name="Fujiyama A."/>
            <person name="Inagaki F."/>
            <person name="Takami H."/>
        </authorList>
    </citation>
    <scope>NUCLEOTIDE SEQUENCE</scope>
    <source>
        <strain evidence="1">Expedition CK06-06</strain>
    </source>
</reference>
<dbReference type="AlphaFoldDB" id="X1PV52"/>
<name>X1PV52_9ZZZZ</name>
<dbReference type="Gene3D" id="3.20.20.70">
    <property type="entry name" value="Aldolase class I"/>
    <property type="match status" value="1"/>
</dbReference>
<organism evidence="1">
    <name type="scientific">marine sediment metagenome</name>
    <dbReference type="NCBI Taxonomy" id="412755"/>
    <lineage>
        <taxon>unclassified sequences</taxon>
        <taxon>metagenomes</taxon>
        <taxon>ecological metagenomes</taxon>
    </lineage>
</organism>
<dbReference type="EMBL" id="BARW01000109">
    <property type="protein sequence ID" value="GAI59723.1"/>
    <property type="molecule type" value="Genomic_DNA"/>
</dbReference>
<protein>
    <recommendedName>
        <fullName evidence="2">Radical SAM core domain-containing protein</fullName>
    </recommendedName>
</protein>
<evidence type="ECO:0000313" key="1">
    <source>
        <dbReference type="EMBL" id="GAI59723.1"/>
    </source>
</evidence>
<sequence>MRELHNEIVADLEQGKHIERLKKIYGDGLKTLGFWGTEPTLTLDLIQPLLPQLTRAFPKLNEMSFSTSMIAGEPIARFIEALQGYGIKLKIQVSLDGPSFITDKNRFRGAAKKVPQNFFALVSAIQDQKTEVGFHWKATLTTENINEMNGDPSKIDEYHQYFEGLYKEFDEINRSNNISLLKGSHTPTLTVPGNYTSEDGRGFAQFLRNLRLKGYKSTYSFRLERLLEFWDELGSKKSMFTCSAGDSNSGIGNNFHICHRSFYLDESRYVSSVLQQGKENWDVSHFKAGTIDLLRKYYIVDVAQDAELTRLRYVMRNYHDFWRLQTGYVRSMMMELALAGQADYQYLENGELGTLFALFVSTGLSCPIENMLNTGSIHLTPLSLLRMFGNGAFQELLHAIPRRKR</sequence>
<accession>X1PV52</accession>
<evidence type="ECO:0008006" key="2">
    <source>
        <dbReference type="Google" id="ProtNLM"/>
    </source>
</evidence>
<gene>
    <name evidence="1" type="ORF">S12H4_00736</name>
</gene>
<comment type="caution">
    <text evidence="1">The sequence shown here is derived from an EMBL/GenBank/DDBJ whole genome shotgun (WGS) entry which is preliminary data.</text>
</comment>
<dbReference type="InterPro" id="IPR013785">
    <property type="entry name" value="Aldolase_TIM"/>
</dbReference>